<dbReference type="EMBL" id="JAMTCK010000020">
    <property type="protein sequence ID" value="MCP2169757.1"/>
    <property type="molecule type" value="Genomic_DNA"/>
</dbReference>
<gene>
    <name evidence="2" type="ORF">LX83_006643</name>
</gene>
<comment type="caution">
    <text evidence="2">The sequence shown here is derived from an EMBL/GenBank/DDBJ whole genome shotgun (WGS) entry which is preliminary data.</text>
</comment>
<organism evidence="2 3">
    <name type="scientific">Goodfellowiella coeruleoviolacea</name>
    <dbReference type="NCBI Taxonomy" id="334858"/>
    <lineage>
        <taxon>Bacteria</taxon>
        <taxon>Bacillati</taxon>
        <taxon>Actinomycetota</taxon>
        <taxon>Actinomycetes</taxon>
        <taxon>Pseudonocardiales</taxon>
        <taxon>Pseudonocardiaceae</taxon>
        <taxon>Goodfellowiella</taxon>
    </lineage>
</organism>
<accession>A0AAE3GK55</accession>
<feature type="chain" id="PRO_5042098954" description="DUF4232 domain-containing protein" evidence="1">
    <location>
        <begin position="29"/>
        <end position="173"/>
    </location>
</feature>
<evidence type="ECO:0008006" key="4">
    <source>
        <dbReference type="Google" id="ProtNLM"/>
    </source>
</evidence>
<dbReference type="Proteomes" id="UP001206128">
    <property type="component" value="Unassembled WGS sequence"/>
</dbReference>
<keyword evidence="3" id="KW-1185">Reference proteome</keyword>
<dbReference type="AlphaFoldDB" id="A0AAE3GK55"/>
<evidence type="ECO:0000313" key="2">
    <source>
        <dbReference type="EMBL" id="MCP2169757.1"/>
    </source>
</evidence>
<reference evidence="2" key="1">
    <citation type="submission" date="2022-06" db="EMBL/GenBank/DDBJ databases">
        <title>Genomic Encyclopedia of Archaeal and Bacterial Type Strains, Phase II (KMG-II): from individual species to whole genera.</title>
        <authorList>
            <person name="Goeker M."/>
        </authorList>
    </citation>
    <scope>NUCLEOTIDE SEQUENCE</scope>
    <source>
        <strain evidence="2">DSM 43935</strain>
    </source>
</reference>
<name>A0AAE3GK55_9PSEU</name>
<evidence type="ECO:0000313" key="3">
    <source>
        <dbReference type="Proteomes" id="UP001206128"/>
    </source>
</evidence>
<keyword evidence="1" id="KW-0732">Signal</keyword>
<protein>
    <recommendedName>
        <fullName evidence="4">DUF4232 domain-containing protein</fullName>
    </recommendedName>
</protein>
<proteinExistence type="predicted"/>
<evidence type="ECO:0000256" key="1">
    <source>
        <dbReference type="SAM" id="SignalP"/>
    </source>
</evidence>
<feature type="signal peptide" evidence="1">
    <location>
        <begin position="1"/>
        <end position="28"/>
    </location>
</feature>
<sequence length="173" mass="17515">MNAFRKTLTAAALTSAALLAVAGTSAAAATGARSANADVAWCTSADLDINAHDAHSPNQDTKLFWITIAARDGVTCRIGGALSNVRFLSAKGNNLNISVAGGQSDDDVEILLDGGIHEAAVYVGTPVGGPRLAPASMSFTLPGENGPGDTMQIAWPSNVGGYVVMSAIQYPAG</sequence>